<feature type="compositionally biased region" description="Polar residues" evidence="8">
    <location>
        <begin position="1"/>
        <end position="10"/>
    </location>
</feature>
<evidence type="ECO:0000256" key="3">
    <source>
        <dbReference type="ARBA" id="ARBA00022989"/>
    </source>
</evidence>
<dbReference type="PANTHER" id="PTHR30518:SF2">
    <property type="entry name" value="ENDOLYTIC MUREIN TRANSGLYCOSYLASE"/>
    <property type="match status" value="1"/>
</dbReference>
<dbReference type="Gene3D" id="3.30.1490.480">
    <property type="entry name" value="Endolytic murein transglycosylase"/>
    <property type="match status" value="1"/>
</dbReference>
<keyword evidence="1 7" id="KW-1003">Cell membrane</keyword>
<protein>
    <recommendedName>
        <fullName evidence="7">Endolytic murein transglycosylase</fullName>
        <ecNumber evidence="7">4.2.2.29</ecNumber>
    </recommendedName>
    <alternativeName>
        <fullName evidence="7">Peptidoglycan lytic transglycosylase</fullName>
    </alternativeName>
    <alternativeName>
        <fullName evidence="7">Peptidoglycan polymerization terminase</fullName>
    </alternativeName>
</protein>
<comment type="similarity">
    <text evidence="7">Belongs to the transglycosylase MltG family.</text>
</comment>
<feature type="site" description="Important for catalytic activity" evidence="7">
    <location>
        <position position="263"/>
    </location>
</feature>
<evidence type="ECO:0000256" key="4">
    <source>
        <dbReference type="ARBA" id="ARBA00023136"/>
    </source>
</evidence>
<dbReference type="Proteomes" id="UP001597347">
    <property type="component" value="Unassembled WGS sequence"/>
</dbReference>
<keyword evidence="5 7" id="KW-0456">Lyase</keyword>
<evidence type="ECO:0000256" key="8">
    <source>
        <dbReference type="SAM" id="MobiDB-lite"/>
    </source>
</evidence>
<dbReference type="RefSeq" id="WP_377932747.1">
    <property type="nucleotide sequence ID" value="NZ_JBHUEA010000006.1"/>
</dbReference>
<dbReference type="InterPro" id="IPR003770">
    <property type="entry name" value="MLTG-like"/>
</dbReference>
<dbReference type="EC" id="4.2.2.29" evidence="7"/>
<reference evidence="10" key="1">
    <citation type="journal article" date="2019" name="Int. J. Syst. Evol. Microbiol.">
        <title>The Global Catalogue of Microorganisms (GCM) 10K type strain sequencing project: providing services to taxonomists for standard genome sequencing and annotation.</title>
        <authorList>
            <consortium name="The Broad Institute Genomics Platform"/>
            <consortium name="The Broad Institute Genome Sequencing Center for Infectious Disease"/>
            <person name="Wu L."/>
            <person name="Ma J."/>
        </authorList>
    </citation>
    <scope>NUCLEOTIDE SEQUENCE [LARGE SCALE GENOMIC DNA]</scope>
    <source>
        <strain evidence="10">CGMCC 1.12471</strain>
    </source>
</reference>
<evidence type="ECO:0000256" key="5">
    <source>
        <dbReference type="ARBA" id="ARBA00023239"/>
    </source>
</evidence>
<evidence type="ECO:0000256" key="7">
    <source>
        <dbReference type="HAMAP-Rule" id="MF_02065"/>
    </source>
</evidence>
<dbReference type="HAMAP" id="MF_02065">
    <property type="entry name" value="MltG"/>
    <property type="match status" value="1"/>
</dbReference>
<evidence type="ECO:0000256" key="2">
    <source>
        <dbReference type="ARBA" id="ARBA00022692"/>
    </source>
</evidence>
<comment type="function">
    <text evidence="7">Functions as a peptidoglycan terminase that cleaves nascent peptidoglycan strands endolytically to terminate their elongation.</text>
</comment>
<comment type="subcellular location">
    <subcellularLocation>
        <location evidence="7">Cell membrane</location>
        <topology evidence="7">Single-pass membrane protein</topology>
    </subcellularLocation>
</comment>
<gene>
    <name evidence="7 9" type="primary">mltG</name>
    <name evidence="9" type="ORF">ACFSBI_05240</name>
</gene>
<accession>A0ABW4LC87</accession>
<feature type="region of interest" description="Disordered" evidence="8">
    <location>
        <begin position="1"/>
        <end position="36"/>
    </location>
</feature>
<dbReference type="EMBL" id="JBHUEA010000006">
    <property type="protein sequence ID" value="MFD1720946.1"/>
    <property type="molecule type" value="Genomic_DNA"/>
</dbReference>
<keyword evidence="10" id="KW-1185">Reference proteome</keyword>
<dbReference type="NCBIfam" id="TIGR00247">
    <property type="entry name" value="endolytic transglycosylase MltG"/>
    <property type="match status" value="1"/>
</dbReference>
<keyword evidence="6 7" id="KW-0961">Cell wall biogenesis/degradation</keyword>
<organism evidence="9 10">
    <name type="scientific">Amnibacterium endophyticum</name>
    <dbReference type="NCBI Taxonomy" id="2109337"/>
    <lineage>
        <taxon>Bacteria</taxon>
        <taxon>Bacillati</taxon>
        <taxon>Actinomycetota</taxon>
        <taxon>Actinomycetes</taxon>
        <taxon>Micrococcales</taxon>
        <taxon>Microbacteriaceae</taxon>
        <taxon>Amnibacterium</taxon>
    </lineage>
</organism>
<evidence type="ECO:0000256" key="6">
    <source>
        <dbReference type="ARBA" id="ARBA00023316"/>
    </source>
</evidence>
<proteinExistence type="inferred from homology"/>
<keyword evidence="3 7" id="KW-1133">Transmembrane helix</keyword>
<dbReference type="Pfam" id="PF02618">
    <property type="entry name" value="YceG"/>
    <property type="match status" value="1"/>
</dbReference>
<keyword evidence="2 7" id="KW-0812">Transmembrane</keyword>
<dbReference type="Gene3D" id="3.30.160.60">
    <property type="entry name" value="Classic Zinc Finger"/>
    <property type="match status" value="1"/>
</dbReference>
<dbReference type="CDD" id="cd08010">
    <property type="entry name" value="MltG_like"/>
    <property type="match status" value="1"/>
</dbReference>
<sequence length="387" mass="41834">MAHTPGQQQDPADEFGKLLASPPDDGDEPPRHGRERRKRRRIWPWAIGMLLVIVLAVAGAGWFAYTTYPDQVKALFGWSNDYSGPGEGSVRVEIRPGDYGQDVAATLVQQGVTKTQAAFYDLLLKTKPEPSLQPGTYDLRHHMSAEAALKALQDPANRVESTVAIPEGSTSKQILQIAAGATGVPLADLKAAAKDYEQFGIPKSAPNIEGWLFPATYTFQPDTSAKAMLQAMVDRMKQALDEAGVAPKDREKTLILAGLVQKESNGVDDAKVARVFLNRIKEGMPLQSDATVSYGAGGTTVVPTPAEKADKNGYNTYLRNGLPIGPISSPGDVAIKAAVSPAKGKWLYFVTVNLETGETKFATTYAQHQKNADEFLKWLAAHPSYAK</sequence>
<keyword evidence="4 7" id="KW-0472">Membrane</keyword>
<name>A0ABW4LC87_9MICO</name>
<evidence type="ECO:0000313" key="10">
    <source>
        <dbReference type="Proteomes" id="UP001597347"/>
    </source>
</evidence>
<dbReference type="PANTHER" id="PTHR30518">
    <property type="entry name" value="ENDOLYTIC MUREIN TRANSGLYCOSYLASE"/>
    <property type="match status" value="1"/>
</dbReference>
<comment type="caution">
    <text evidence="9">The sequence shown here is derived from an EMBL/GenBank/DDBJ whole genome shotgun (WGS) entry which is preliminary data.</text>
</comment>
<feature type="transmembrane region" description="Helical" evidence="7">
    <location>
        <begin position="42"/>
        <end position="65"/>
    </location>
</feature>
<evidence type="ECO:0000313" key="9">
    <source>
        <dbReference type="EMBL" id="MFD1720946.1"/>
    </source>
</evidence>
<evidence type="ECO:0000256" key="1">
    <source>
        <dbReference type="ARBA" id="ARBA00022475"/>
    </source>
</evidence>
<comment type="catalytic activity">
    <reaction evidence="7">
        <text>a peptidoglycan chain = a peptidoglycan chain with N-acetyl-1,6-anhydromuramyl-[peptide] at the reducing end + a peptidoglycan chain with N-acetylglucosamine at the non-reducing end.</text>
        <dbReference type="EC" id="4.2.2.29"/>
    </reaction>
</comment>